<dbReference type="Pfam" id="PF24320">
    <property type="entry name" value="DUF7492"/>
    <property type="match status" value="1"/>
</dbReference>
<feature type="chain" id="PRO_5024890168" description="DUF7492 domain-containing protein" evidence="2">
    <location>
        <begin position="27"/>
        <end position="393"/>
    </location>
</feature>
<gene>
    <name evidence="4" type="ORF">BDV29DRAFT_158435</name>
</gene>
<sequence>MNPKLNTWKSGLVLLSLFFLGPTVGAHSWAEQLTVIAPNGTFIGSPGYPRGYVPRSAPGFADPKMMYLVPQVLQPSDLLCKETQRKQVQSDGSPRLQASAGAAIAVRYQENGHVTLPENTPGKPLNRGTVYVYGTAEPKEDEKFMDVHNVWNKEGTGGDKRGVLLSVGDYDDGRCYQVNDKTISTKRQSEFSHTTEDPMGADLWCQQDIRLPSNAPSGKPYTLYWVWDWPTDSSVAPPNGKPEIYTTCMDVDLVASAGTQSYAAASYIHDQSLNRAAIPSQFAEIFGSGASPGPAPSSSKAAPSMAPSSSGPAPAPAPSLSKALTSMAPSSSKFAPAPAPNSSNAAVSLKTSKFESSPTKVPAVSQGVATVTSFVTMMKTILPSSYTASTGPN</sequence>
<evidence type="ECO:0000256" key="2">
    <source>
        <dbReference type="SAM" id="SignalP"/>
    </source>
</evidence>
<evidence type="ECO:0000259" key="3">
    <source>
        <dbReference type="Pfam" id="PF24320"/>
    </source>
</evidence>
<reference evidence="4 5" key="1">
    <citation type="submission" date="2019-04" db="EMBL/GenBank/DDBJ databases">
        <title>Friends and foes A comparative genomics study of 23 Aspergillus species from section Flavi.</title>
        <authorList>
            <consortium name="DOE Joint Genome Institute"/>
            <person name="Kjaerbolling I."/>
            <person name="Vesth T."/>
            <person name="Frisvad J.C."/>
            <person name="Nybo J.L."/>
            <person name="Theobald S."/>
            <person name="Kildgaard S."/>
            <person name="Isbrandt T."/>
            <person name="Kuo A."/>
            <person name="Sato A."/>
            <person name="Lyhne E.K."/>
            <person name="Kogle M.E."/>
            <person name="Wiebenga A."/>
            <person name="Kun R.S."/>
            <person name="Lubbers R.J."/>
            <person name="Makela M.R."/>
            <person name="Barry K."/>
            <person name="Chovatia M."/>
            <person name="Clum A."/>
            <person name="Daum C."/>
            <person name="Haridas S."/>
            <person name="He G."/>
            <person name="LaButti K."/>
            <person name="Lipzen A."/>
            <person name="Mondo S."/>
            <person name="Riley R."/>
            <person name="Salamov A."/>
            <person name="Simmons B.A."/>
            <person name="Magnuson J.K."/>
            <person name="Henrissat B."/>
            <person name="Mortensen U.H."/>
            <person name="Larsen T.O."/>
            <person name="Devries R.P."/>
            <person name="Grigoriev I.V."/>
            <person name="Machida M."/>
            <person name="Baker S.E."/>
            <person name="Andersen M.R."/>
        </authorList>
    </citation>
    <scope>NUCLEOTIDE SEQUENCE [LARGE SCALE GENOMIC DNA]</scope>
    <source>
        <strain evidence="4 5">CBS 151.66</strain>
    </source>
</reference>
<feature type="compositionally biased region" description="Low complexity" evidence="1">
    <location>
        <begin position="289"/>
        <end position="346"/>
    </location>
</feature>
<dbReference type="OrthoDB" id="64281at2759"/>
<feature type="domain" description="DUF7492" evidence="3">
    <location>
        <begin position="25"/>
        <end position="278"/>
    </location>
</feature>
<protein>
    <recommendedName>
        <fullName evidence="3">DUF7492 domain-containing protein</fullName>
    </recommendedName>
</protein>
<accession>A0A5N5WXZ6</accession>
<evidence type="ECO:0000256" key="1">
    <source>
        <dbReference type="SAM" id="MobiDB-lite"/>
    </source>
</evidence>
<dbReference type="AlphaFoldDB" id="A0A5N5WXZ6"/>
<evidence type="ECO:0000313" key="4">
    <source>
        <dbReference type="EMBL" id="KAB8072575.1"/>
    </source>
</evidence>
<feature type="signal peptide" evidence="2">
    <location>
        <begin position="1"/>
        <end position="26"/>
    </location>
</feature>
<keyword evidence="5" id="KW-1185">Reference proteome</keyword>
<feature type="region of interest" description="Disordered" evidence="1">
    <location>
        <begin position="289"/>
        <end position="362"/>
    </location>
</feature>
<organism evidence="4 5">
    <name type="scientific">Aspergillus leporis</name>
    <dbReference type="NCBI Taxonomy" id="41062"/>
    <lineage>
        <taxon>Eukaryota</taxon>
        <taxon>Fungi</taxon>
        <taxon>Dikarya</taxon>
        <taxon>Ascomycota</taxon>
        <taxon>Pezizomycotina</taxon>
        <taxon>Eurotiomycetes</taxon>
        <taxon>Eurotiomycetidae</taxon>
        <taxon>Eurotiales</taxon>
        <taxon>Aspergillaceae</taxon>
        <taxon>Aspergillus</taxon>
        <taxon>Aspergillus subgen. Circumdati</taxon>
    </lineage>
</organism>
<dbReference type="EMBL" id="ML732244">
    <property type="protein sequence ID" value="KAB8072575.1"/>
    <property type="molecule type" value="Genomic_DNA"/>
</dbReference>
<keyword evidence="2" id="KW-0732">Signal</keyword>
<dbReference type="InterPro" id="IPR055915">
    <property type="entry name" value="DUF7492"/>
</dbReference>
<proteinExistence type="predicted"/>
<feature type="compositionally biased region" description="Polar residues" evidence="1">
    <location>
        <begin position="349"/>
        <end position="359"/>
    </location>
</feature>
<name>A0A5N5WXZ6_9EURO</name>
<evidence type="ECO:0000313" key="5">
    <source>
        <dbReference type="Proteomes" id="UP000326565"/>
    </source>
</evidence>
<dbReference type="Proteomes" id="UP000326565">
    <property type="component" value="Unassembled WGS sequence"/>
</dbReference>